<keyword evidence="3" id="KW-1185">Reference proteome</keyword>
<sequence length="406" mass="43760">MAELLDISIGDDETHTISEENADQENTAEISALGSGELIVDGVTVTITSIANIDGGSSPTFTTTNGGDLTLDMGLLDVNQLNSFTFNVNGASHTTLDGSTLSALSDPLNSYTVNYAEAGEGSFTFNQPDAGVLDSISFDVNNIQAGDELNIGSGDWSLDGATADDAYQNGSLHITQGDGLVTTQVNASIEMTQAEFEEFKANQDTYLSGGTYTHNCFAAGTMIATPDGEVPVETLSIGDLVRTASGEAVPVKWIGRQSVHRLFSAGYAPVRIKEGALADGQPNRDLVLTANHGVIIDGLVINAGALVNHDTIDYLPWGEMPEAITYYHIETETHEVIIANGTEAETYIDYVDRQAFDNYDEYVALYGLEQRIVEMPRHRISSRRLIPSYLRQRLGIQDMTRESRVA</sequence>
<dbReference type="AlphaFoldDB" id="A0A1M6Y441"/>
<dbReference type="RefSeq" id="WP_064700685.1">
    <property type="nucleotide sequence ID" value="NZ_BDEO01000014.1"/>
</dbReference>
<name>A0A1M6Y441_9GAMM</name>
<dbReference type="PROSITE" id="PS50817">
    <property type="entry name" value="INTEIN_N_TER"/>
    <property type="match status" value="1"/>
</dbReference>
<dbReference type="SUPFAM" id="SSF51294">
    <property type="entry name" value="Hedgehog/intein (Hint) domain"/>
    <property type="match status" value="1"/>
</dbReference>
<dbReference type="OrthoDB" id="6167597at2"/>
<dbReference type="Gene3D" id="2.170.16.10">
    <property type="entry name" value="Hedgehog/Intein (Hint) domain"/>
    <property type="match status" value="1"/>
</dbReference>
<gene>
    <name evidence="2" type="ORF">SAMN05192556_10837</name>
</gene>
<dbReference type="InterPro" id="IPR036844">
    <property type="entry name" value="Hint_dom_sf"/>
</dbReference>
<proteinExistence type="predicted"/>
<evidence type="ECO:0000313" key="2">
    <source>
        <dbReference type="EMBL" id="SHL12849.1"/>
    </source>
</evidence>
<evidence type="ECO:0000313" key="3">
    <source>
        <dbReference type="Proteomes" id="UP000184248"/>
    </source>
</evidence>
<dbReference type="InterPro" id="IPR006141">
    <property type="entry name" value="Intein_N"/>
</dbReference>
<organism evidence="2 3">
    <name type="scientific">Halomonas caseinilytica</name>
    <dbReference type="NCBI Taxonomy" id="438744"/>
    <lineage>
        <taxon>Bacteria</taxon>
        <taxon>Pseudomonadati</taxon>
        <taxon>Pseudomonadota</taxon>
        <taxon>Gammaproteobacteria</taxon>
        <taxon>Oceanospirillales</taxon>
        <taxon>Halomonadaceae</taxon>
        <taxon>Halomonas</taxon>
    </lineage>
</organism>
<evidence type="ECO:0000259" key="1">
    <source>
        <dbReference type="Pfam" id="PF13403"/>
    </source>
</evidence>
<dbReference type="Proteomes" id="UP000184248">
    <property type="component" value="Unassembled WGS sequence"/>
</dbReference>
<dbReference type="InterPro" id="IPR028992">
    <property type="entry name" value="Hedgehog/Intein_dom"/>
</dbReference>
<dbReference type="EMBL" id="FRAL01000008">
    <property type="protein sequence ID" value="SHL12849.1"/>
    <property type="molecule type" value="Genomic_DNA"/>
</dbReference>
<accession>A0A1M6Y441</accession>
<reference evidence="3" key="1">
    <citation type="submission" date="2016-11" db="EMBL/GenBank/DDBJ databases">
        <authorList>
            <person name="Varghese N."/>
            <person name="Submissions S."/>
        </authorList>
    </citation>
    <scope>NUCLEOTIDE SEQUENCE [LARGE SCALE GENOMIC DNA]</scope>
    <source>
        <strain evidence="3">ALO Sharm</strain>
    </source>
</reference>
<protein>
    <submittedName>
        <fullName evidence="2">Hint domain-containing protein</fullName>
    </submittedName>
</protein>
<dbReference type="Pfam" id="PF13403">
    <property type="entry name" value="Hint_2"/>
    <property type="match status" value="1"/>
</dbReference>
<feature type="domain" description="Hedgehog/Intein (Hint)" evidence="1">
    <location>
        <begin position="216"/>
        <end position="349"/>
    </location>
</feature>
<dbReference type="GO" id="GO:0016539">
    <property type="term" value="P:intein-mediated protein splicing"/>
    <property type="evidence" value="ECO:0007669"/>
    <property type="project" value="InterPro"/>
</dbReference>